<reference evidence="2 3" key="1">
    <citation type="submission" date="2018-06" db="EMBL/GenBank/DDBJ databases">
        <authorList>
            <consortium name="Pathogen Informatics"/>
            <person name="Doyle S."/>
        </authorList>
    </citation>
    <scope>NUCLEOTIDE SEQUENCE [LARGE SCALE GENOMIC DNA]</scope>
    <source>
        <strain evidence="2 3">NCTC13229</strain>
    </source>
</reference>
<evidence type="ECO:0000256" key="1">
    <source>
        <dbReference type="SAM" id="SignalP"/>
    </source>
</evidence>
<comment type="caution">
    <text evidence="2">The sequence shown here is derived from an EMBL/GenBank/DDBJ whole genome shotgun (WGS) entry which is preliminary data.</text>
</comment>
<evidence type="ECO:0008006" key="4">
    <source>
        <dbReference type="Google" id="ProtNLM"/>
    </source>
</evidence>
<organism evidence="2 3">
    <name type="scientific">Rhodococcus wratislaviensis</name>
    <name type="common">Tsukamurella wratislaviensis</name>
    <dbReference type="NCBI Taxonomy" id="44752"/>
    <lineage>
        <taxon>Bacteria</taxon>
        <taxon>Bacillati</taxon>
        <taxon>Actinomycetota</taxon>
        <taxon>Actinomycetes</taxon>
        <taxon>Mycobacteriales</taxon>
        <taxon>Nocardiaceae</taxon>
        <taxon>Rhodococcus</taxon>
    </lineage>
</organism>
<accession>A0AB38F895</accession>
<feature type="chain" id="PRO_5044297029" description="Secreted protein" evidence="1">
    <location>
        <begin position="28"/>
        <end position="124"/>
    </location>
</feature>
<feature type="signal peptide" evidence="1">
    <location>
        <begin position="1"/>
        <end position="27"/>
    </location>
</feature>
<name>A0AB38F895_RHOWR</name>
<dbReference type="Proteomes" id="UP000251211">
    <property type="component" value="Unassembled WGS sequence"/>
</dbReference>
<sequence>MSWWKTALGAAAVAVTGMVIVAPGASAEPSPSPVTAGDVTDYFRTLTDAGAFDPNDNHALLLSPWGTAEPITCSSFHGHTFGCLQAGPDGVVHPVGSLADAVPFLYPLQTYPVYVTWWWEKATQ</sequence>
<protein>
    <recommendedName>
        <fullName evidence="4">Secreted protein</fullName>
    </recommendedName>
</protein>
<evidence type="ECO:0000313" key="2">
    <source>
        <dbReference type="EMBL" id="SPZ36226.1"/>
    </source>
</evidence>
<evidence type="ECO:0000313" key="3">
    <source>
        <dbReference type="Proteomes" id="UP000251211"/>
    </source>
</evidence>
<proteinExistence type="predicted"/>
<dbReference type="EMBL" id="UAUI01000001">
    <property type="protein sequence ID" value="SPZ36226.1"/>
    <property type="molecule type" value="Genomic_DNA"/>
</dbReference>
<dbReference type="AlphaFoldDB" id="A0AB38F895"/>
<keyword evidence="1" id="KW-0732">Signal</keyword>
<gene>
    <name evidence="2" type="ORF">NCTC13229_01180</name>
</gene>
<dbReference type="RefSeq" id="WP_146777754.1">
    <property type="nucleotide sequence ID" value="NZ_QTTP01000001.1"/>
</dbReference>